<name>A0ABW5RHP6_9BACL</name>
<reference evidence="2" key="1">
    <citation type="journal article" date="2019" name="Int. J. Syst. Evol. Microbiol.">
        <title>The Global Catalogue of Microorganisms (GCM) 10K type strain sequencing project: providing services to taxonomists for standard genome sequencing and annotation.</title>
        <authorList>
            <consortium name="The Broad Institute Genomics Platform"/>
            <consortium name="The Broad Institute Genome Sequencing Center for Infectious Disease"/>
            <person name="Wu L."/>
            <person name="Ma J."/>
        </authorList>
    </citation>
    <scope>NUCLEOTIDE SEQUENCE [LARGE SCALE GENOMIC DNA]</scope>
    <source>
        <strain evidence="2">KCTC 33676</strain>
    </source>
</reference>
<proteinExistence type="predicted"/>
<accession>A0ABW5RHP6</accession>
<dbReference type="RefSeq" id="WP_379931173.1">
    <property type="nucleotide sequence ID" value="NZ_JBHUMM010000045.1"/>
</dbReference>
<evidence type="ECO:0000313" key="1">
    <source>
        <dbReference type="EMBL" id="MFD2673587.1"/>
    </source>
</evidence>
<gene>
    <name evidence="1" type="ORF">ACFSUC_18720</name>
</gene>
<organism evidence="1 2">
    <name type="scientific">Marinicrinis sediminis</name>
    <dbReference type="NCBI Taxonomy" id="1652465"/>
    <lineage>
        <taxon>Bacteria</taxon>
        <taxon>Bacillati</taxon>
        <taxon>Bacillota</taxon>
        <taxon>Bacilli</taxon>
        <taxon>Bacillales</taxon>
        <taxon>Paenibacillaceae</taxon>
    </lineage>
</organism>
<evidence type="ECO:0000313" key="2">
    <source>
        <dbReference type="Proteomes" id="UP001597497"/>
    </source>
</evidence>
<protein>
    <submittedName>
        <fullName evidence="1">Uncharacterized protein</fullName>
    </submittedName>
</protein>
<comment type="caution">
    <text evidence="1">The sequence shown here is derived from an EMBL/GenBank/DDBJ whole genome shotgun (WGS) entry which is preliminary data.</text>
</comment>
<keyword evidence="2" id="KW-1185">Reference proteome</keyword>
<dbReference type="EMBL" id="JBHUMM010000045">
    <property type="protein sequence ID" value="MFD2673587.1"/>
    <property type="molecule type" value="Genomic_DNA"/>
</dbReference>
<sequence>MYNLRSLQQLEDVRLKDWKQHELDFHHRTMSDLSPWLNAQGVSKHHEIIEEIESRGKEPDTEEASFTD</sequence>
<dbReference type="Proteomes" id="UP001597497">
    <property type="component" value="Unassembled WGS sequence"/>
</dbReference>